<proteinExistence type="predicted"/>
<dbReference type="PANTHER" id="PTHR31286">
    <property type="entry name" value="GLYCINE-RICH CELL WALL STRUCTURAL PROTEIN 1.8-LIKE"/>
    <property type="match status" value="1"/>
</dbReference>
<reference evidence="1" key="2">
    <citation type="submission" date="2023-06" db="EMBL/GenBank/DDBJ databases">
        <authorList>
            <person name="Ma L."/>
            <person name="Liu K.-W."/>
            <person name="Li Z."/>
            <person name="Hsiao Y.-Y."/>
            <person name="Qi Y."/>
            <person name="Fu T."/>
            <person name="Tang G."/>
            <person name="Zhang D."/>
            <person name="Sun W.-H."/>
            <person name="Liu D.-K."/>
            <person name="Li Y."/>
            <person name="Chen G.-Z."/>
            <person name="Liu X.-D."/>
            <person name="Liao X.-Y."/>
            <person name="Jiang Y.-T."/>
            <person name="Yu X."/>
            <person name="Hao Y."/>
            <person name="Huang J."/>
            <person name="Zhao X.-W."/>
            <person name="Ke S."/>
            <person name="Chen Y.-Y."/>
            <person name="Wu W.-L."/>
            <person name="Hsu J.-L."/>
            <person name="Lin Y.-F."/>
            <person name="Huang M.-D."/>
            <person name="Li C.-Y."/>
            <person name="Huang L."/>
            <person name="Wang Z.-W."/>
            <person name="Zhao X."/>
            <person name="Zhong W.-Y."/>
            <person name="Peng D.-H."/>
            <person name="Ahmad S."/>
            <person name="Lan S."/>
            <person name="Zhang J.-S."/>
            <person name="Tsai W.-C."/>
            <person name="Van De Peer Y."/>
            <person name="Liu Z.-J."/>
        </authorList>
    </citation>
    <scope>NUCLEOTIDE SEQUENCE</scope>
    <source>
        <strain evidence="1">CP</strain>
        <tissue evidence="1">Leaves</tissue>
    </source>
</reference>
<reference evidence="1" key="1">
    <citation type="journal article" date="2023" name="Nat. Commun.">
        <title>Diploid and tetraploid genomes of Acorus and the evolution of monocots.</title>
        <authorList>
            <person name="Ma L."/>
            <person name="Liu K.W."/>
            <person name="Li Z."/>
            <person name="Hsiao Y.Y."/>
            <person name="Qi Y."/>
            <person name="Fu T."/>
            <person name="Tang G.D."/>
            <person name="Zhang D."/>
            <person name="Sun W.H."/>
            <person name="Liu D.K."/>
            <person name="Li Y."/>
            <person name="Chen G.Z."/>
            <person name="Liu X.D."/>
            <person name="Liao X.Y."/>
            <person name="Jiang Y.T."/>
            <person name="Yu X."/>
            <person name="Hao Y."/>
            <person name="Huang J."/>
            <person name="Zhao X.W."/>
            <person name="Ke S."/>
            <person name="Chen Y.Y."/>
            <person name="Wu W.L."/>
            <person name="Hsu J.L."/>
            <person name="Lin Y.F."/>
            <person name="Huang M.D."/>
            <person name="Li C.Y."/>
            <person name="Huang L."/>
            <person name="Wang Z.W."/>
            <person name="Zhao X."/>
            <person name="Zhong W.Y."/>
            <person name="Peng D.H."/>
            <person name="Ahmad S."/>
            <person name="Lan S."/>
            <person name="Zhang J.S."/>
            <person name="Tsai W.C."/>
            <person name="Van de Peer Y."/>
            <person name="Liu Z.J."/>
        </authorList>
    </citation>
    <scope>NUCLEOTIDE SEQUENCE</scope>
    <source>
        <strain evidence="1">CP</strain>
    </source>
</reference>
<dbReference type="PANTHER" id="PTHR31286:SF165">
    <property type="entry name" value="DUF4283 DOMAIN-CONTAINING PROTEIN"/>
    <property type="match status" value="1"/>
</dbReference>
<dbReference type="EMBL" id="JAUJYO010000005">
    <property type="protein sequence ID" value="KAK1316151.1"/>
    <property type="molecule type" value="Genomic_DNA"/>
</dbReference>
<evidence type="ECO:0000313" key="2">
    <source>
        <dbReference type="Proteomes" id="UP001180020"/>
    </source>
</evidence>
<comment type="caution">
    <text evidence="1">The sequence shown here is derived from an EMBL/GenBank/DDBJ whole genome shotgun (WGS) entry which is preliminary data.</text>
</comment>
<accession>A0AAV9ERC1</accession>
<evidence type="ECO:0000313" key="1">
    <source>
        <dbReference type="EMBL" id="KAK1316151.1"/>
    </source>
</evidence>
<dbReference type="InterPro" id="IPR040256">
    <property type="entry name" value="At4g02000-like"/>
</dbReference>
<protein>
    <recommendedName>
        <fullName evidence="3">DUF4283 domain-containing protein</fullName>
    </recommendedName>
</protein>
<evidence type="ECO:0008006" key="3">
    <source>
        <dbReference type="Google" id="ProtNLM"/>
    </source>
</evidence>
<keyword evidence="2" id="KW-1185">Reference proteome</keyword>
<dbReference type="AlphaFoldDB" id="A0AAV9ERC1"/>
<name>A0AAV9ERC1_ACOCL</name>
<dbReference type="Proteomes" id="UP001180020">
    <property type="component" value="Unassembled WGS sequence"/>
</dbReference>
<organism evidence="1 2">
    <name type="scientific">Acorus calamus</name>
    <name type="common">Sweet flag</name>
    <dbReference type="NCBI Taxonomy" id="4465"/>
    <lineage>
        <taxon>Eukaryota</taxon>
        <taxon>Viridiplantae</taxon>
        <taxon>Streptophyta</taxon>
        <taxon>Embryophyta</taxon>
        <taxon>Tracheophyta</taxon>
        <taxon>Spermatophyta</taxon>
        <taxon>Magnoliopsida</taxon>
        <taxon>Liliopsida</taxon>
        <taxon>Acoraceae</taxon>
        <taxon>Acorus</taxon>
    </lineage>
</organism>
<gene>
    <name evidence="1" type="ORF">QJS10_CPA05g01917</name>
</gene>
<sequence>MDHRPFILRKWSPLTRMEQARLSSIPIWIRLLNLPLHLWEEDCLSRIGSLIGNPLYADSATMRCSRASSTRICVEIQASHSLSDSVLVVVSPGIRESFKVDYDWKPTSSSTVAQAKGKDKVTQWQVVQKNNQANKGKLLSDAMKAGTSTYINGSKESPQILNHFSVLQVESVPDALVPGGILANGCNDLIYSAAQTQEESMVVDLTPDDRVDIPSISQQDAAQNTTHGVLGPGELLQIDRKIIGGYKKNKPPAKSKKNDVDPKRDIKEFFRDLEEESLTKHKKITVPPLSSPSTKWSG</sequence>